<protein>
    <submittedName>
        <fullName evidence="1">Uncharacterized protein</fullName>
    </submittedName>
</protein>
<accession>A0A449A533</accession>
<sequence>MNNKRSIIFPIPYVKNQLSCKKRRWKIIEKLDFVILNYFINVDDFPLDLKIKDSIIKALNLNNDYWDFIKIRIQKLINSENLIISENEKLDDDLLKGSISVNKKIIDSFKEKNFLYFDNSEISKTIFSIKDLILDSDYQFFNEKEAILKNKNSDLTTQKIFYIEKHFNIIFEKFKTNPNKIKDSESINNENLKKMLKINKDIEEISFVKNLKQELLIKEKEIEILLKFHENSLEIKSDSKEFYEYFDFFKQNDAINDFKEIIQLQLKYNSDENILHFEKLNFNDDNDNFEPYFINDYDLKLLLQNNKFFNSIFNFSDNFLSFSFINDSIFQLGKAKPINFFIIDKESNQHNFVISDILGVKNINSNTEILQNIFNKNKEFYLSDNFIEKYKKISESKLGQQILEYIKNNFLKNKIWETEYKKVDAILTIILDKNKKEEIYSFLINENIELFLNFDILSKHVFNVFKFDSENKNILKNKAKNFNFLNNDNYSKICSIYNFKLNKENDFFDKWKMNSEFVTKHKEFEEKIQQMKTQRFNDIDKVQEFKEIRAYLEHVISPFEKNYCFDLTEFKNMIEKIDVLIIKEKKELENHIKILATDINRYIEEELQKYKKEEKDTIQDQIKNSDWDDTMKNISKKLKNWRNDVVHSKNNSKIKKNTFNEYKKYKEMFFNFKEQIKAFNNKRKNNK</sequence>
<dbReference type="EMBL" id="LR214951">
    <property type="protein sequence ID" value="VEU59400.1"/>
    <property type="molecule type" value="Genomic_DNA"/>
</dbReference>
<proteinExistence type="predicted"/>
<name>A0A449A533_9BACT</name>
<organism evidence="1 2">
    <name type="scientific">Mesomycoplasma neurolyticum</name>
    <dbReference type="NCBI Taxonomy" id="2120"/>
    <lineage>
        <taxon>Bacteria</taxon>
        <taxon>Bacillati</taxon>
        <taxon>Mycoplasmatota</taxon>
        <taxon>Mycoplasmoidales</taxon>
        <taxon>Metamycoplasmataceae</taxon>
        <taxon>Mesomycoplasma</taxon>
    </lineage>
</organism>
<gene>
    <name evidence="1" type="ORF">NCTC10166_00371</name>
</gene>
<evidence type="ECO:0000313" key="2">
    <source>
        <dbReference type="Proteomes" id="UP000289440"/>
    </source>
</evidence>
<dbReference type="KEGG" id="mnu:NCTC10166_00371"/>
<dbReference type="OrthoDB" id="399880at2"/>
<dbReference type="Proteomes" id="UP000289440">
    <property type="component" value="Chromosome"/>
</dbReference>
<dbReference type="AlphaFoldDB" id="A0A449A533"/>
<evidence type="ECO:0000313" key="1">
    <source>
        <dbReference type="EMBL" id="VEU59400.1"/>
    </source>
</evidence>
<dbReference type="RefSeq" id="WP_129719793.1">
    <property type="nucleotide sequence ID" value="NZ_LR214951.1"/>
</dbReference>
<keyword evidence="2" id="KW-1185">Reference proteome</keyword>
<reference evidence="1 2" key="1">
    <citation type="submission" date="2019-01" db="EMBL/GenBank/DDBJ databases">
        <authorList>
            <consortium name="Pathogen Informatics"/>
        </authorList>
    </citation>
    <scope>NUCLEOTIDE SEQUENCE [LARGE SCALE GENOMIC DNA]</scope>
    <source>
        <strain evidence="1 2">NCTC10166</strain>
    </source>
</reference>